<accession>A0AAN2C8S0</accession>
<dbReference type="EMBL" id="AP025523">
    <property type="protein sequence ID" value="BDE05790.1"/>
    <property type="molecule type" value="Genomic_DNA"/>
</dbReference>
<dbReference type="SUPFAM" id="SSF53474">
    <property type="entry name" value="alpha/beta-Hydrolases"/>
    <property type="match status" value="1"/>
</dbReference>
<dbReference type="Proteomes" id="UP001317532">
    <property type="component" value="Chromosome"/>
</dbReference>
<name>A0AAN2C8S0_UNVUL</name>
<dbReference type="AlphaFoldDB" id="A0AAN2C8S0"/>
<dbReference type="KEGG" id="vab:WPS_10660"/>
<dbReference type="PRINTS" id="PR00111">
    <property type="entry name" value="ABHYDROLASE"/>
</dbReference>
<dbReference type="RefSeq" id="WP_317996812.1">
    <property type="nucleotide sequence ID" value="NZ_AP025523.1"/>
</dbReference>
<dbReference type="Pfam" id="PF00561">
    <property type="entry name" value="Abhydrolase_1"/>
    <property type="match status" value="1"/>
</dbReference>
<gene>
    <name evidence="2" type="ORF">WPS_10660</name>
</gene>
<organism evidence="2 3">
    <name type="scientific">Vulcanimicrobium alpinum</name>
    <dbReference type="NCBI Taxonomy" id="3016050"/>
    <lineage>
        <taxon>Bacteria</taxon>
        <taxon>Bacillati</taxon>
        <taxon>Vulcanimicrobiota</taxon>
        <taxon>Vulcanimicrobiia</taxon>
        <taxon>Vulcanimicrobiales</taxon>
        <taxon>Vulcanimicrobiaceae</taxon>
        <taxon>Vulcanimicrobium</taxon>
    </lineage>
</organism>
<dbReference type="InterPro" id="IPR029058">
    <property type="entry name" value="AB_hydrolase_fold"/>
</dbReference>
<dbReference type="PANTHER" id="PTHR42977:SF1">
    <property type="entry name" value="BLR6576 PROTEIN"/>
    <property type="match status" value="1"/>
</dbReference>
<dbReference type="Gene3D" id="3.40.50.1820">
    <property type="entry name" value="alpha/beta hydrolase"/>
    <property type="match status" value="1"/>
</dbReference>
<dbReference type="GO" id="GO:0004301">
    <property type="term" value="F:epoxide hydrolase activity"/>
    <property type="evidence" value="ECO:0007669"/>
    <property type="project" value="TreeGrafter"/>
</dbReference>
<sequence length="213" mass="23304">MSAESPRNDLAVRYRRVTVDGVSIFYREAGPSDGPTVLLLHGFPSSSHMFRDLMPRLADRFHLVAPDYPGFGYSDAPAPTNFTYTFDRLAEIVEGFVDALGIEKVSLYLHDYGGPIGFRLAAKRPELIRAIVVQNAIAHLDGVSPALAPLQNYWADPSSASEAAVRQMLAPETTRFHYLEGAADASRVSPDAYTLDQALLDRPGNDAIQLALL</sequence>
<proteinExistence type="predicted"/>
<reference evidence="2 3" key="1">
    <citation type="journal article" date="2022" name="ISME Commun">
        <title>Vulcanimicrobium alpinus gen. nov. sp. nov., the first cultivated representative of the candidate phylum 'Eremiobacterota', is a metabolically versatile aerobic anoxygenic phototroph.</title>
        <authorList>
            <person name="Yabe S."/>
            <person name="Muto K."/>
            <person name="Abe K."/>
            <person name="Yokota A."/>
            <person name="Staudigel H."/>
            <person name="Tebo B.M."/>
        </authorList>
    </citation>
    <scope>NUCLEOTIDE SEQUENCE [LARGE SCALE GENOMIC DNA]</scope>
    <source>
        <strain evidence="2 3">WC8-2</strain>
    </source>
</reference>
<evidence type="ECO:0000313" key="2">
    <source>
        <dbReference type="EMBL" id="BDE05790.1"/>
    </source>
</evidence>
<dbReference type="PANTHER" id="PTHR42977">
    <property type="entry name" value="HYDROLASE-RELATED"/>
    <property type="match status" value="1"/>
</dbReference>
<protein>
    <recommendedName>
        <fullName evidence="1">AB hydrolase-1 domain-containing protein</fullName>
    </recommendedName>
</protein>
<evidence type="ECO:0000313" key="3">
    <source>
        <dbReference type="Proteomes" id="UP001317532"/>
    </source>
</evidence>
<evidence type="ECO:0000259" key="1">
    <source>
        <dbReference type="Pfam" id="PF00561"/>
    </source>
</evidence>
<keyword evidence="3" id="KW-1185">Reference proteome</keyword>
<feature type="domain" description="AB hydrolase-1" evidence="1">
    <location>
        <begin position="35"/>
        <end position="143"/>
    </location>
</feature>
<dbReference type="InterPro" id="IPR000073">
    <property type="entry name" value="AB_hydrolase_1"/>
</dbReference>
<dbReference type="InterPro" id="IPR051340">
    <property type="entry name" value="Haloalkane_dehalogenase"/>
</dbReference>